<comment type="caution">
    <text evidence="2">The sequence shown here is derived from an EMBL/GenBank/DDBJ whole genome shotgun (WGS) entry which is preliminary data.</text>
</comment>
<feature type="compositionally biased region" description="Low complexity" evidence="1">
    <location>
        <begin position="389"/>
        <end position="398"/>
    </location>
</feature>
<dbReference type="GO" id="GO:0000307">
    <property type="term" value="C:cyclin-dependent protein kinase holoenzyme complex"/>
    <property type="evidence" value="ECO:0007669"/>
    <property type="project" value="TreeGrafter"/>
</dbReference>
<dbReference type="CDD" id="cd20558">
    <property type="entry name" value="CYCLIN_ScPCL7-like"/>
    <property type="match status" value="1"/>
</dbReference>
<evidence type="ECO:0008006" key="4">
    <source>
        <dbReference type="Google" id="ProtNLM"/>
    </source>
</evidence>
<sequence>MTDQRGGAAAAAAVAASSSSAAAASSSGAGHPPQPSSSSTPPSQAAASTEPSIPSKPEVPWAFIDCSTDTLVILIAHMLDLLCQHNDQVVLTPDALTRFHSRASPGISVVEYLRRIVKYTNLEKIPLLSLLAYIDLTCQNLPTFTLSSLTVHRFLIAGVTAGSKAQCDVFCTNSHYAKVGGIKVGELNALEREFLRVTGWALCCNADLLQRYYSSLIRSHGGYTQAPEPEVSPFLPFPNSVDKLAEAAESAPDTPVEDDALIEQDEQDEEEEEDATAGLDDDEGEPVADDASHAFPGGTRGDNPGHPTSTNVMVLDSPSQPAPQHPAEGMEVDSPTVRPSSSSVPPPPTGRAPPDGAHSSEHHAAADTHHRNTLKSFVGGIFRRREDSSSGSASASGHSSDKQSAHSSVRGRPLSTAPDPQRLSAPNAVPAPTEQAKAVTPRVRTRDERSVESLRTRVGAAALTSPRISVDDGKRRTRVE</sequence>
<dbReference type="PANTHER" id="PTHR15615">
    <property type="match status" value="1"/>
</dbReference>
<dbReference type="EMBL" id="QKWK01000008">
    <property type="protein sequence ID" value="TXT07394.1"/>
    <property type="molecule type" value="Genomic_DNA"/>
</dbReference>
<dbReference type="InterPro" id="IPR013922">
    <property type="entry name" value="Cyclin_PHO80-like"/>
</dbReference>
<evidence type="ECO:0000313" key="3">
    <source>
        <dbReference type="Proteomes" id="UP000473826"/>
    </source>
</evidence>
<dbReference type="GO" id="GO:0005634">
    <property type="term" value="C:nucleus"/>
    <property type="evidence" value="ECO:0007669"/>
    <property type="project" value="TreeGrafter"/>
</dbReference>
<dbReference type="Gene3D" id="1.10.472.10">
    <property type="entry name" value="Cyclin-like"/>
    <property type="match status" value="1"/>
</dbReference>
<keyword evidence="3" id="KW-1185">Reference proteome</keyword>
<dbReference type="GO" id="GO:0016538">
    <property type="term" value="F:cyclin-dependent protein serine/threonine kinase regulator activity"/>
    <property type="evidence" value="ECO:0007669"/>
    <property type="project" value="TreeGrafter"/>
</dbReference>
<proteinExistence type="predicted"/>
<feature type="region of interest" description="Disordered" evidence="1">
    <location>
        <begin position="264"/>
        <end position="480"/>
    </location>
</feature>
<dbReference type="Pfam" id="PF08613">
    <property type="entry name" value="Cyclin"/>
    <property type="match status" value="1"/>
</dbReference>
<feature type="compositionally biased region" description="Basic and acidic residues" evidence="1">
    <location>
        <begin position="444"/>
        <end position="455"/>
    </location>
</feature>
<name>A0A7D8UYL8_VANHU</name>
<protein>
    <recommendedName>
        <fullName evidence="4">Cyclin N-terminal domain-containing protein</fullName>
    </recommendedName>
</protein>
<organism evidence="2 3">
    <name type="scientific">Vanrija humicola</name>
    <name type="common">Yeast</name>
    <name type="synonym">Cryptococcus humicola</name>
    <dbReference type="NCBI Taxonomy" id="5417"/>
    <lineage>
        <taxon>Eukaryota</taxon>
        <taxon>Fungi</taxon>
        <taxon>Dikarya</taxon>
        <taxon>Basidiomycota</taxon>
        <taxon>Agaricomycotina</taxon>
        <taxon>Tremellomycetes</taxon>
        <taxon>Trichosporonales</taxon>
        <taxon>Trichosporonaceae</taxon>
        <taxon>Vanrija</taxon>
    </lineage>
</organism>
<accession>A0A7D8UYL8</accession>
<feature type="compositionally biased region" description="Low complexity" evidence="1">
    <location>
        <begin position="334"/>
        <end position="343"/>
    </location>
</feature>
<dbReference type="PANTHER" id="PTHR15615:SF117">
    <property type="entry name" value="PHO85 CYCLIN PHO80"/>
    <property type="match status" value="1"/>
</dbReference>
<feature type="compositionally biased region" description="Low complexity" evidence="1">
    <location>
        <begin position="21"/>
        <end position="52"/>
    </location>
</feature>
<feature type="compositionally biased region" description="Acidic residues" evidence="1">
    <location>
        <begin position="264"/>
        <end position="288"/>
    </location>
</feature>
<reference evidence="2 3" key="1">
    <citation type="journal article" date="2019" name="PLoS Genet.">
        <title>Convergent evolution of linked mating-type loci in basidiomycete fungi.</title>
        <authorList>
            <person name="Sun S."/>
            <person name="Coelho M.A."/>
            <person name="Heitman J."/>
            <person name="Nowrousian M."/>
        </authorList>
    </citation>
    <scope>NUCLEOTIDE SEQUENCE [LARGE SCALE GENOMIC DNA]</scope>
    <source>
        <strain evidence="2 3">CBS 4282</strain>
    </source>
</reference>
<feature type="compositionally biased region" description="Basic and acidic residues" evidence="1">
    <location>
        <begin position="469"/>
        <end position="480"/>
    </location>
</feature>
<feature type="compositionally biased region" description="Basic and acidic residues" evidence="1">
    <location>
        <begin position="358"/>
        <end position="370"/>
    </location>
</feature>
<dbReference type="AlphaFoldDB" id="A0A7D8UYL8"/>
<gene>
    <name evidence="2" type="ORF">VHUM_03114</name>
</gene>
<dbReference type="GO" id="GO:0019901">
    <property type="term" value="F:protein kinase binding"/>
    <property type="evidence" value="ECO:0007669"/>
    <property type="project" value="InterPro"/>
</dbReference>
<evidence type="ECO:0000256" key="1">
    <source>
        <dbReference type="SAM" id="MobiDB-lite"/>
    </source>
</evidence>
<evidence type="ECO:0000313" key="2">
    <source>
        <dbReference type="EMBL" id="TXT07394.1"/>
    </source>
</evidence>
<dbReference type="Proteomes" id="UP000473826">
    <property type="component" value="Unassembled WGS sequence"/>
</dbReference>
<dbReference type="OrthoDB" id="337735at2759"/>
<feature type="region of interest" description="Disordered" evidence="1">
    <location>
        <begin position="21"/>
        <end position="54"/>
    </location>
</feature>